<dbReference type="EMBL" id="JACIJR010000004">
    <property type="protein sequence ID" value="MBB5729580.1"/>
    <property type="molecule type" value="Genomic_DNA"/>
</dbReference>
<evidence type="ECO:0000313" key="10">
    <source>
        <dbReference type="EMBL" id="MBB5729580.1"/>
    </source>
</evidence>
<proteinExistence type="inferred from homology"/>
<protein>
    <submittedName>
        <fullName evidence="10">Outer membrane protein</fullName>
    </submittedName>
</protein>
<feature type="signal peptide" evidence="9">
    <location>
        <begin position="1"/>
        <end position="23"/>
    </location>
</feature>
<feature type="chain" id="PRO_5031532273" evidence="9">
    <location>
        <begin position="24"/>
        <end position="525"/>
    </location>
</feature>
<dbReference type="GO" id="GO:0015288">
    <property type="term" value="F:porin activity"/>
    <property type="evidence" value="ECO:0007669"/>
    <property type="project" value="TreeGrafter"/>
</dbReference>
<dbReference type="Gene3D" id="1.20.1600.10">
    <property type="entry name" value="Outer membrane efflux proteins (OEP)"/>
    <property type="match status" value="1"/>
</dbReference>
<evidence type="ECO:0000256" key="7">
    <source>
        <dbReference type="ARBA" id="ARBA00023237"/>
    </source>
</evidence>
<evidence type="ECO:0000256" key="1">
    <source>
        <dbReference type="ARBA" id="ARBA00004442"/>
    </source>
</evidence>
<evidence type="ECO:0000256" key="2">
    <source>
        <dbReference type="ARBA" id="ARBA00007613"/>
    </source>
</evidence>
<dbReference type="InterPro" id="IPR010130">
    <property type="entry name" value="T1SS_OMP_TolC"/>
</dbReference>
<evidence type="ECO:0000256" key="9">
    <source>
        <dbReference type="SAM" id="SignalP"/>
    </source>
</evidence>
<dbReference type="SUPFAM" id="SSF56954">
    <property type="entry name" value="Outer membrane efflux proteins (OEP)"/>
    <property type="match status" value="1"/>
</dbReference>
<keyword evidence="3" id="KW-0813">Transport</keyword>
<evidence type="ECO:0000313" key="11">
    <source>
        <dbReference type="Proteomes" id="UP000546701"/>
    </source>
</evidence>
<feature type="region of interest" description="Disordered" evidence="8">
    <location>
        <begin position="504"/>
        <end position="525"/>
    </location>
</feature>
<dbReference type="GO" id="GO:0015562">
    <property type="term" value="F:efflux transmembrane transporter activity"/>
    <property type="evidence" value="ECO:0007669"/>
    <property type="project" value="InterPro"/>
</dbReference>
<dbReference type="PANTHER" id="PTHR30026">
    <property type="entry name" value="OUTER MEMBRANE PROTEIN TOLC"/>
    <property type="match status" value="1"/>
</dbReference>
<dbReference type="OrthoDB" id="9789368at2"/>
<dbReference type="AlphaFoldDB" id="A0A7W9BT84"/>
<accession>A0A7W9BT84</accession>
<dbReference type="GO" id="GO:1990281">
    <property type="term" value="C:efflux pump complex"/>
    <property type="evidence" value="ECO:0007669"/>
    <property type="project" value="TreeGrafter"/>
</dbReference>
<dbReference type="PANTHER" id="PTHR30026:SF22">
    <property type="entry name" value="OUTER MEMBRANE EFFLUX PROTEIN"/>
    <property type="match status" value="1"/>
</dbReference>
<comment type="similarity">
    <text evidence="2">Belongs to the outer membrane factor (OMF) (TC 1.B.17) family.</text>
</comment>
<evidence type="ECO:0000256" key="5">
    <source>
        <dbReference type="ARBA" id="ARBA00022692"/>
    </source>
</evidence>
<gene>
    <name evidence="10" type="ORF">FHS99_002065</name>
</gene>
<reference evidence="10 11" key="1">
    <citation type="submission" date="2020-08" db="EMBL/GenBank/DDBJ databases">
        <title>Genomic Encyclopedia of Type Strains, Phase IV (KMG-IV): sequencing the most valuable type-strain genomes for metagenomic binning, comparative biology and taxonomic classification.</title>
        <authorList>
            <person name="Goeker M."/>
        </authorList>
    </citation>
    <scope>NUCLEOTIDE SEQUENCE [LARGE SCALE GENOMIC DNA]</scope>
    <source>
        <strain evidence="10 11">DSM 103336</strain>
    </source>
</reference>
<keyword evidence="9" id="KW-0732">Signal</keyword>
<keyword evidence="6" id="KW-0472">Membrane</keyword>
<dbReference type="Pfam" id="PF02321">
    <property type="entry name" value="OEP"/>
    <property type="match status" value="2"/>
</dbReference>
<keyword evidence="4" id="KW-1134">Transmembrane beta strand</keyword>
<dbReference type="InterPro" id="IPR003423">
    <property type="entry name" value="OMP_efflux"/>
</dbReference>
<dbReference type="Proteomes" id="UP000546701">
    <property type="component" value="Unassembled WGS sequence"/>
</dbReference>
<dbReference type="InterPro" id="IPR051906">
    <property type="entry name" value="TolC-like"/>
</dbReference>
<organism evidence="10 11">
    <name type="scientific">Sphingomonas prati</name>
    <dbReference type="NCBI Taxonomy" id="1843237"/>
    <lineage>
        <taxon>Bacteria</taxon>
        <taxon>Pseudomonadati</taxon>
        <taxon>Pseudomonadota</taxon>
        <taxon>Alphaproteobacteria</taxon>
        <taxon>Sphingomonadales</taxon>
        <taxon>Sphingomonadaceae</taxon>
        <taxon>Sphingomonas</taxon>
    </lineage>
</organism>
<evidence type="ECO:0000256" key="6">
    <source>
        <dbReference type="ARBA" id="ARBA00023136"/>
    </source>
</evidence>
<evidence type="ECO:0000256" key="8">
    <source>
        <dbReference type="SAM" id="MobiDB-lite"/>
    </source>
</evidence>
<dbReference type="NCBIfam" id="TIGR01844">
    <property type="entry name" value="type_I_sec_TolC"/>
    <property type="match status" value="1"/>
</dbReference>
<dbReference type="RefSeq" id="WP_157175707.1">
    <property type="nucleotide sequence ID" value="NZ_BMJP01000001.1"/>
</dbReference>
<name>A0A7W9BT84_9SPHN</name>
<evidence type="ECO:0000256" key="3">
    <source>
        <dbReference type="ARBA" id="ARBA00022448"/>
    </source>
</evidence>
<sequence length="525" mass="54543">MTAGTRVVAVAAMLASVATPAMGATLREALVRTYNGNPTLTGARAGQRAVDENVAIALSQGRPTVAGSGSYSEFVRRGIGGEFSPARALNAGLNISMPIYQGGGVKSSIRAADARVDSGRASLRSTEANIFVQAVGSYMDVIRDLAIVELNRGNVRVLETNVQASSDRFEVGDLTRTDVAQSQARLSIAQSQLQSALAQLDSSRENYLRIIGTTPDALEPPPPLPLFPASADAAADVAIENNPDLIAARAAARAANFDIRTAKASRLPTLSGFAQGSYTNYVGSRPGSVVVNPGGGTSDPTQPGTIVESAQQSQKTATVGLSANLPLYQGGLPAARVRQAQARSSQAIEQIALVERSVVSDSRATYSLYAAALGVIASSERAVSASELALEGVRAENSVGTRNVLDVLNAEQELLNVRVQLVTARRDAYVAGFALLAAIGKAEARDLGLDGGPLYDPTISYRQARRSLSDWNDDPAPVPVAASTAGLPSPTQVVLPQSAYGPAVPAASRDIPPTVRANPVTPPVR</sequence>
<keyword evidence="7" id="KW-0998">Cell outer membrane</keyword>
<keyword evidence="5" id="KW-0812">Transmembrane</keyword>
<dbReference type="GO" id="GO:0009279">
    <property type="term" value="C:cell outer membrane"/>
    <property type="evidence" value="ECO:0007669"/>
    <property type="project" value="UniProtKB-SubCell"/>
</dbReference>
<comment type="caution">
    <text evidence="10">The sequence shown here is derived from an EMBL/GenBank/DDBJ whole genome shotgun (WGS) entry which is preliminary data.</text>
</comment>
<evidence type="ECO:0000256" key="4">
    <source>
        <dbReference type="ARBA" id="ARBA00022452"/>
    </source>
</evidence>
<keyword evidence="11" id="KW-1185">Reference proteome</keyword>
<comment type="subcellular location">
    <subcellularLocation>
        <location evidence="1">Cell outer membrane</location>
    </subcellularLocation>
</comment>